<dbReference type="GO" id="GO:0016887">
    <property type="term" value="F:ATP hydrolysis activity"/>
    <property type="evidence" value="ECO:0007669"/>
    <property type="project" value="InterPro"/>
</dbReference>
<dbReference type="CDD" id="cd03219">
    <property type="entry name" value="ABC_Mj1267_LivG_branched"/>
    <property type="match status" value="1"/>
</dbReference>
<name>A0A8G0ZSD9_9RHOB</name>
<evidence type="ECO:0000259" key="4">
    <source>
        <dbReference type="PROSITE" id="PS50893"/>
    </source>
</evidence>
<dbReference type="InterPro" id="IPR003439">
    <property type="entry name" value="ABC_transporter-like_ATP-bd"/>
</dbReference>
<dbReference type="InterPro" id="IPR051120">
    <property type="entry name" value="ABC_AA/LPS_Transport"/>
</dbReference>
<evidence type="ECO:0000256" key="3">
    <source>
        <dbReference type="ARBA" id="ARBA00022840"/>
    </source>
</evidence>
<dbReference type="RefSeq" id="WP_220661807.1">
    <property type="nucleotide sequence ID" value="NZ_CP069370.1"/>
</dbReference>
<dbReference type="GO" id="GO:0042941">
    <property type="term" value="P:D-alanine transmembrane transport"/>
    <property type="evidence" value="ECO:0007669"/>
    <property type="project" value="TreeGrafter"/>
</dbReference>
<keyword evidence="6" id="KW-1185">Reference proteome</keyword>
<reference evidence="5" key="1">
    <citation type="submission" date="2021-02" db="EMBL/GenBank/DDBJ databases">
        <title>Rhodobacter shimadae sp. nov., an aerobic anoxygenic phototrophic bacterium isolated from a hot spring.</title>
        <authorList>
            <person name="Muramatsu S."/>
            <person name="Haruta S."/>
            <person name="Hirose S."/>
            <person name="Hanada S."/>
        </authorList>
    </citation>
    <scope>NUCLEOTIDE SEQUENCE</scope>
    <source>
        <strain evidence="5">N10</strain>
    </source>
</reference>
<dbReference type="SMART" id="SM00382">
    <property type="entry name" value="AAA"/>
    <property type="match status" value="1"/>
</dbReference>
<dbReference type="PROSITE" id="PS50893">
    <property type="entry name" value="ABC_TRANSPORTER_2"/>
    <property type="match status" value="1"/>
</dbReference>
<proteinExistence type="predicted"/>
<dbReference type="AlphaFoldDB" id="A0A8G0ZSD9"/>
<dbReference type="GO" id="GO:0005304">
    <property type="term" value="F:L-valine transmembrane transporter activity"/>
    <property type="evidence" value="ECO:0007669"/>
    <property type="project" value="TreeGrafter"/>
</dbReference>
<dbReference type="KEGG" id="nsm:JO391_17995"/>
<dbReference type="GO" id="GO:0005524">
    <property type="term" value="F:ATP binding"/>
    <property type="evidence" value="ECO:0007669"/>
    <property type="project" value="UniProtKB-KW"/>
</dbReference>
<evidence type="ECO:0000313" key="5">
    <source>
        <dbReference type="EMBL" id="QYZ69589.1"/>
    </source>
</evidence>
<protein>
    <submittedName>
        <fullName evidence="5">ABC transporter ATP-binding protein</fullName>
    </submittedName>
</protein>
<evidence type="ECO:0000313" key="6">
    <source>
        <dbReference type="Proteomes" id="UP000826300"/>
    </source>
</evidence>
<dbReference type="GO" id="GO:1903806">
    <property type="term" value="P:L-isoleucine import across plasma membrane"/>
    <property type="evidence" value="ECO:0007669"/>
    <property type="project" value="TreeGrafter"/>
</dbReference>
<dbReference type="EMBL" id="CP069370">
    <property type="protein sequence ID" value="QYZ69589.1"/>
    <property type="molecule type" value="Genomic_DNA"/>
</dbReference>
<organism evidence="5 6">
    <name type="scientific">Neotabrizicola shimadae</name>
    <dbReference type="NCBI Taxonomy" id="2807096"/>
    <lineage>
        <taxon>Bacteria</taxon>
        <taxon>Pseudomonadati</taxon>
        <taxon>Pseudomonadota</taxon>
        <taxon>Alphaproteobacteria</taxon>
        <taxon>Rhodobacterales</taxon>
        <taxon>Paracoccaceae</taxon>
        <taxon>Neotabrizicola</taxon>
    </lineage>
</organism>
<dbReference type="GO" id="GO:0015188">
    <property type="term" value="F:L-isoleucine transmembrane transporter activity"/>
    <property type="evidence" value="ECO:0007669"/>
    <property type="project" value="TreeGrafter"/>
</dbReference>
<dbReference type="Pfam" id="PF00005">
    <property type="entry name" value="ABC_tran"/>
    <property type="match status" value="1"/>
</dbReference>
<evidence type="ECO:0000256" key="1">
    <source>
        <dbReference type="ARBA" id="ARBA00022448"/>
    </source>
</evidence>
<dbReference type="Gene3D" id="3.40.50.300">
    <property type="entry name" value="P-loop containing nucleotide triphosphate hydrolases"/>
    <property type="match status" value="1"/>
</dbReference>
<gene>
    <name evidence="5" type="ORF">JO391_17995</name>
</gene>
<dbReference type="SUPFAM" id="SSF52540">
    <property type="entry name" value="P-loop containing nucleoside triphosphate hydrolases"/>
    <property type="match status" value="1"/>
</dbReference>
<accession>A0A8G0ZSD9</accession>
<evidence type="ECO:0000256" key="2">
    <source>
        <dbReference type="ARBA" id="ARBA00022741"/>
    </source>
</evidence>
<keyword evidence="2" id="KW-0547">Nucleotide-binding</keyword>
<dbReference type="Proteomes" id="UP000826300">
    <property type="component" value="Chromosome"/>
</dbReference>
<dbReference type="GO" id="GO:1903805">
    <property type="term" value="P:L-valine import across plasma membrane"/>
    <property type="evidence" value="ECO:0007669"/>
    <property type="project" value="TreeGrafter"/>
</dbReference>
<dbReference type="PANTHER" id="PTHR45772:SF7">
    <property type="entry name" value="AMINO ACID ABC TRANSPORTER ATP-BINDING PROTEIN"/>
    <property type="match status" value="1"/>
</dbReference>
<dbReference type="PANTHER" id="PTHR45772">
    <property type="entry name" value="CONSERVED COMPONENT OF ABC TRANSPORTER FOR NATURAL AMINO ACIDS-RELATED"/>
    <property type="match status" value="1"/>
</dbReference>
<keyword evidence="3 5" id="KW-0067">ATP-binding</keyword>
<dbReference type="GO" id="GO:0015808">
    <property type="term" value="P:L-alanine transport"/>
    <property type="evidence" value="ECO:0007669"/>
    <property type="project" value="TreeGrafter"/>
</dbReference>
<dbReference type="GO" id="GO:0015192">
    <property type="term" value="F:L-phenylalanine transmembrane transporter activity"/>
    <property type="evidence" value="ECO:0007669"/>
    <property type="project" value="TreeGrafter"/>
</dbReference>
<keyword evidence="1" id="KW-0813">Transport</keyword>
<dbReference type="InterPro" id="IPR027417">
    <property type="entry name" value="P-loop_NTPase"/>
</dbReference>
<sequence>MQGLVELVGLSRSYGALKVTDNVTLGIPRGEALGIVGPNGAGKTTLFNLITGTVAPSSGRVIWRGQDITALSAASRCRAGIARSFQVPQPFAGMTVYENVLTAAIFGAGLTARAARARTRDVLEATELADRASRLAGALPLLDRKRMELSRALATNPDLLLLDEIAGGLTDQECTALIALIRSINRDHGVTVVWIEHVVHALLAVVTRLVVLDQGRVVMDGDPHTVMASDLVRRLYTGLSDD</sequence>
<dbReference type="InterPro" id="IPR003593">
    <property type="entry name" value="AAA+_ATPase"/>
</dbReference>
<dbReference type="GO" id="GO:0005886">
    <property type="term" value="C:plasma membrane"/>
    <property type="evidence" value="ECO:0007669"/>
    <property type="project" value="TreeGrafter"/>
</dbReference>
<feature type="domain" description="ABC transporter" evidence="4">
    <location>
        <begin position="5"/>
        <end position="239"/>
    </location>
</feature>